<evidence type="ECO:0000313" key="22">
    <source>
        <dbReference type="EMBL" id="MBR7798953.1"/>
    </source>
</evidence>
<feature type="binding site" evidence="17">
    <location>
        <position position="457"/>
    </location>
    <ligand>
        <name>AMP</name>
        <dbReference type="ChEBI" id="CHEBI:456215"/>
    </ligand>
</feature>
<keyword evidence="9 18" id="KW-0630">Potassium</keyword>
<evidence type="ECO:0000256" key="15">
    <source>
        <dbReference type="ARBA" id="ARBA00048238"/>
    </source>
</evidence>
<comment type="catalytic activity">
    <reaction evidence="16 17 19">
        <text>(6S)-NADPHX + ADP = AMP + phosphate + NADPH + H(+)</text>
        <dbReference type="Rhea" id="RHEA:32235"/>
        <dbReference type="ChEBI" id="CHEBI:15378"/>
        <dbReference type="ChEBI" id="CHEBI:43474"/>
        <dbReference type="ChEBI" id="CHEBI:57783"/>
        <dbReference type="ChEBI" id="CHEBI:64076"/>
        <dbReference type="ChEBI" id="CHEBI:456215"/>
        <dbReference type="ChEBI" id="CHEBI:456216"/>
        <dbReference type="EC" id="4.2.1.136"/>
    </reaction>
</comment>
<feature type="binding site" evidence="18">
    <location>
        <position position="182"/>
    </location>
    <ligand>
        <name>K(+)</name>
        <dbReference type="ChEBI" id="CHEBI:29103"/>
    </ligand>
</feature>
<comment type="catalytic activity">
    <reaction evidence="1 18 19">
        <text>(6R)-NADHX = (6S)-NADHX</text>
        <dbReference type="Rhea" id="RHEA:32215"/>
        <dbReference type="ChEBI" id="CHEBI:64074"/>
        <dbReference type="ChEBI" id="CHEBI:64075"/>
        <dbReference type="EC" id="5.1.99.6"/>
    </reaction>
</comment>
<feature type="binding site" evidence="17">
    <location>
        <position position="336"/>
    </location>
    <ligand>
        <name>(6S)-NADPHX</name>
        <dbReference type="ChEBI" id="CHEBI:64076"/>
    </ligand>
</feature>
<evidence type="ECO:0000256" key="4">
    <source>
        <dbReference type="ARBA" id="ARBA00009524"/>
    </source>
</evidence>
<dbReference type="Gene3D" id="3.40.1190.20">
    <property type="match status" value="1"/>
</dbReference>
<evidence type="ECO:0000256" key="6">
    <source>
        <dbReference type="ARBA" id="ARBA00022741"/>
    </source>
</evidence>
<dbReference type="PANTHER" id="PTHR12592:SF0">
    <property type="entry name" value="ATP-DEPENDENT (S)-NAD(P)H-HYDRATE DEHYDRATASE"/>
    <property type="match status" value="1"/>
</dbReference>
<evidence type="ECO:0000256" key="13">
    <source>
        <dbReference type="ARBA" id="ARBA00023268"/>
    </source>
</evidence>
<dbReference type="AlphaFoldDB" id="A0A941E547"/>
<feature type="binding site" evidence="18">
    <location>
        <begin position="72"/>
        <end position="76"/>
    </location>
    <ligand>
        <name>(6S)-NADPHX</name>
        <dbReference type="ChEBI" id="CHEBI:64076"/>
    </ligand>
</feature>
<dbReference type="InterPro" id="IPR030677">
    <property type="entry name" value="Nnr"/>
</dbReference>
<comment type="similarity">
    <text evidence="4 19">In the C-terminal section; belongs to the NnrD/CARKD family.</text>
</comment>
<comment type="caution">
    <text evidence="18">Lacks conserved residue(s) required for the propagation of feature annotation.</text>
</comment>
<dbReference type="HAMAP" id="MF_01965">
    <property type="entry name" value="NADHX_dehydratase"/>
    <property type="match status" value="1"/>
</dbReference>
<evidence type="ECO:0000256" key="10">
    <source>
        <dbReference type="ARBA" id="ARBA00023027"/>
    </source>
</evidence>
<keyword evidence="5 18" id="KW-0479">Metal-binding</keyword>
<evidence type="ECO:0000256" key="3">
    <source>
        <dbReference type="ARBA" id="ARBA00006001"/>
    </source>
</evidence>
<feature type="domain" description="YjeF N-terminal" evidence="21">
    <location>
        <begin position="19"/>
        <end position="239"/>
    </location>
</feature>
<dbReference type="GO" id="GO:0052856">
    <property type="term" value="F:NAD(P)HX epimerase activity"/>
    <property type="evidence" value="ECO:0007669"/>
    <property type="project" value="UniProtKB-UniRule"/>
</dbReference>
<dbReference type="GO" id="GO:0005524">
    <property type="term" value="F:ATP binding"/>
    <property type="evidence" value="ECO:0007669"/>
    <property type="project" value="UniProtKB-UniRule"/>
</dbReference>
<dbReference type="PROSITE" id="PS51385">
    <property type="entry name" value="YJEF_N"/>
    <property type="match status" value="1"/>
</dbReference>
<dbReference type="GO" id="GO:0052855">
    <property type="term" value="F:ADP-dependent NAD(P)H-hydrate dehydratase activity"/>
    <property type="evidence" value="ECO:0007669"/>
    <property type="project" value="UniProtKB-UniRule"/>
</dbReference>
<keyword evidence="13" id="KW-0511">Multifunctional enzyme</keyword>
<dbReference type="NCBIfam" id="TIGR00197">
    <property type="entry name" value="yjeF_nterm"/>
    <property type="match status" value="1"/>
</dbReference>
<dbReference type="EC" id="4.2.1.136" evidence="19"/>
<feature type="binding site" evidence="17">
    <location>
        <begin position="429"/>
        <end position="433"/>
    </location>
    <ligand>
        <name>AMP</name>
        <dbReference type="ChEBI" id="CHEBI:456215"/>
    </ligand>
</feature>
<feature type="binding site" evidence="17">
    <location>
        <position position="282"/>
    </location>
    <ligand>
        <name>(6S)-NADPHX</name>
        <dbReference type="ChEBI" id="CHEBI:64076"/>
    </ligand>
</feature>
<dbReference type="Gene3D" id="3.40.50.10260">
    <property type="entry name" value="YjeF N-terminal domain"/>
    <property type="match status" value="1"/>
</dbReference>
<sequence>MFQGIASESNNAMVTQEELFQLEQIRAFELEMKRKLPIGALMQAAGKAAVDLILDLLGSKTGNVLILVGAGDNGGDAFEVAAELASKEFIVDIIMMGQVENYSAEAQMSLHKVKNFDQSKIRWISLARFEQSDLHNWAIIVDGLFGIGLNRPIDGKVAALINSINLKNTPPLVPVLALDVPSGLNADTGQLFGDHSPAIRASHTISFIANKPGLYTGKGKDYAGQVHLANLGLRLDVPCVPSAILLTPSMMRNYLPTRLQDSHKGSFGEVLVIGGAEGMQGAAILSGRSALFGGAGKIFIGFCGAVPLFDSLHPELMCRDAERIPESVSVQVVGPGLGKSEKALRLIERSLTDCKKLVIDADGLNLIADSTSLQAYLRDRQTNHLDTIITPHPLEAARLLNTTAATIQSNRMQAAQALAEQFNATVILKGAGTVIADSKKLWINNTGNPALSTAGTGDVLAGLCGALLAQGLSSSQAACLAVFTHGLAADTYVEEGMGPIGLCASELPTQIRQILNQLQR</sequence>
<evidence type="ECO:0000259" key="20">
    <source>
        <dbReference type="PROSITE" id="PS51383"/>
    </source>
</evidence>
<protein>
    <recommendedName>
        <fullName evidence="19">Bifunctional NAD(P)H-hydrate repair enzyme</fullName>
    </recommendedName>
    <alternativeName>
        <fullName evidence="19">Nicotinamide nucleotide repair protein</fullName>
    </alternativeName>
    <domain>
        <recommendedName>
            <fullName evidence="19">ADP-dependent (S)-NAD(P)H-hydrate dehydratase</fullName>
            <ecNumber evidence="19">4.2.1.136</ecNumber>
        </recommendedName>
        <alternativeName>
            <fullName evidence="19">ADP-dependent NAD(P)HX dehydratase</fullName>
        </alternativeName>
    </domain>
    <domain>
        <recommendedName>
            <fullName evidence="19">NAD(P)H-hydrate epimerase</fullName>
            <ecNumber evidence="19">5.1.99.6</ecNumber>
        </recommendedName>
    </domain>
</protein>
<evidence type="ECO:0000313" key="23">
    <source>
        <dbReference type="Proteomes" id="UP000678545"/>
    </source>
</evidence>
<dbReference type="SUPFAM" id="SSF64153">
    <property type="entry name" value="YjeF N-terminal domain-like"/>
    <property type="match status" value="1"/>
</dbReference>
<comment type="function">
    <text evidence="18">Catalyzes the epimerization of the S- and R-forms of NAD(P)HX, a damaged form of NAD(P)H that is a result of enzymatic or heat-dependent hydration. This is a prerequisite for the S-specific NAD(P)H-hydrate dehydratase to allow the repair of both epimers of NAD(P)HX.</text>
</comment>
<dbReference type="Pfam" id="PF03853">
    <property type="entry name" value="YjeF_N"/>
    <property type="match status" value="1"/>
</dbReference>
<keyword evidence="12 17" id="KW-0456">Lyase</keyword>
<feature type="binding site" evidence="18">
    <location>
        <position position="179"/>
    </location>
    <ligand>
        <name>(6S)-NADPHX</name>
        <dbReference type="ChEBI" id="CHEBI:64076"/>
    </ligand>
</feature>
<evidence type="ECO:0000256" key="7">
    <source>
        <dbReference type="ARBA" id="ARBA00022840"/>
    </source>
</evidence>
<feature type="binding site" evidence="18">
    <location>
        <position position="142"/>
    </location>
    <ligand>
        <name>K(+)</name>
        <dbReference type="ChEBI" id="CHEBI:29103"/>
    </ligand>
</feature>
<dbReference type="GO" id="GO:0110051">
    <property type="term" value="P:metabolite repair"/>
    <property type="evidence" value="ECO:0007669"/>
    <property type="project" value="TreeGrafter"/>
</dbReference>
<evidence type="ECO:0000256" key="5">
    <source>
        <dbReference type="ARBA" id="ARBA00022723"/>
    </source>
</evidence>
<evidence type="ECO:0000256" key="12">
    <source>
        <dbReference type="ARBA" id="ARBA00023239"/>
    </source>
</evidence>
<dbReference type="SUPFAM" id="SSF53613">
    <property type="entry name" value="Ribokinase-like"/>
    <property type="match status" value="1"/>
</dbReference>
<dbReference type="PANTHER" id="PTHR12592">
    <property type="entry name" value="ATP-DEPENDENT (S)-NAD(P)H-HYDRATE DEHYDRATASE FAMILY MEMBER"/>
    <property type="match status" value="1"/>
</dbReference>
<comment type="cofactor">
    <cofactor evidence="17">
        <name>Mg(2+)</name>
        <dbReference type="ChEBI" id="CHEBI:18420"/>
    </cofactor>
</comment>
<keyword evidence="23" id="KW-1185">Reference proteome</keyword>
<feature type="binding site" evidence="18">
    <location>
        <position position="73"/>
    </location>
    <ligand>
        <name>K(+)</name>
        <dbReference type="ChEBI" id="CHEBI:29103"/>
    </ligand>
</feature>
<evidence type="ECO:0000256" key="14">
    <source>
        <dbReference type="ARBA" id="ARBA00025153"/>
    </source>
</evidence>
<dbReference type="NCBIfam" id="TIGR00196">
    <property type="entry name" value="yjeF_cterm"/>
    <property type="match status" value="1"/>
</dbReference>
<dbReference type="Pfam" id="PF01256">
    <property type="entry name" value="Carb_kinase"/>
    <property type="match status" value="1"/>
</dbReference>
<comment type="similarity">
    <text evidence="18">Belongs to the NnrE/AIBP family.</text>
</comment>
<evidence type="ECO:0000256" key="18">
    <source>
        <dbReference type="HAMAP-Rule" id="MF_01966"/>
    </source>
</evidence>
<dbReference type="PIRSF" id="PIRSF017184">
    <property type="entry name" value="Nnr"/>
    <property type="match status" value="1"/>
</dbReference>
<comment type="catalytic activity">
    <reaction evidence="15 17 19">
        <text>(6S)-NADHX + ADP = AMP + phosphate + NADH + H(+)</text>
        <dbReference type="Rhea" id="RHEA:32223"/>
        <dbReference type="ChEBI" id="CHEBI:15378"/>
        <dbReference type="ChEBI" id="CHEBI:43474"/>
        <dbReference type="ChEBI" id="CHEBI:57945"/>
        <dbReference type="ChEBI" id="CHEBI:64074"/>
        <dbReference type="ChEBI" id="CHEBI:456215"/>
        <dbReference type="ChEBI" id="CHEBI:456216"/>
        <dbReference type="EC" id="4.2.1.136"/>
    </reaction>
</comment>
<reference evidence="22" key="1">
    <citation type="submission" date="2021-04" db="EMBL/GenBank/DDBJ databases">
        <title>novel species isolated from subtropical streams in China.</title>
        <authorList>
            <person name="Lu H."/>
        </authorList>
    </citation>
    <scope>NUCLEOTIDE SEQUENCE</scope>
    <source>
        <strain evidence="22">FT137W</strain>
    </source>
</reference>
<comment type="similarity">
    <text evidence="3 19">In the N-terminal section; belongs to the NnrE/AIBP family.</text>
</comment>
<comment type="subunit">
    <text evidence="17">Homotetramer.</text>
</comment>
<organism evidence="22 23">
    <name type="scientific">Undibacterium fentianense</name>
    <dbReference type="NCBI Taxonomy" id="2828728"/>
    <lineage>
        <taxon>Bacteria</taxon>
        <taxon>Pseudomonadati</taxon>
        <taxon>Pseudomonadota</taxon>
        <taxon>Betaproteobacteria</taxon>
        <taxon>Burkholderiales</taxon>
        <taxon>Oxalobacteraceae</taxon>
        <taxon>Undibacterium</taxon>
    </lineage>
</organism>
<comment type="function">
    <text evidence="17">Catalyzes the dehydration of the S-form of NAD(P)HX at the expense of ADP, which is converted to AMP. Together with NAD(P)HX epimerase, which catalyzes the epimerization of the S- and R-forms, the enzyme allows the repair of both epimers of NAD(P)HX, a damaged form of NAD(P)H that is a result of enzymatic or heat-dependent hydration.</text>
</comment>
<dbReference type="RefSeq" id="WP_212674069.1">
    <property type="nucleotide sequence ID" value="NZ_JAGSPJ010000001.1"/>
</dbReference>
<dbReference type="InterPro" id="IPR036652">
    <property type="entry name" value="YjeF_N_dom_sf"/>
</dbReference>
<feature type="binding site" evidence="17">
    <location>
        <position position="392"/>
    </location>
    <ligand>
        <name>(6S)-NADPHX</name>
        <dbReference type="ChEBI" id="CHEBI:64076"/>
    </ligand>
</feature>
<comment type="caution">
    <text evidence="22">The sequence shown here is derived from an EMBL/GenBank/DDBJ whole genome shotgun (WGS) entry which is preliminary data.</text>
</comment>
<evidence type="ECO:0000256" key="2">
    <source>
        <dbReference type="ARBA" id="ARBA00000909"/>
    </source>
</evidence>
<evidence type="ECO:0000256" key="17">
    <source>
        <dbReference type="HAMAP-Rule" id="MF_01965"/>
    </source>
</evidence>
<comment type="cofactor">
    <cofactor evidence="18 19">
        <name>K(+)</name>
        <dbReference type="ChEBI" id="CHEBI:29103"/>
    </cofactor>
    <text evidence="18 19">Binds 1 potassium ion per subunit.</text>
</comment>
<feature type="domain" description="YjeF C-terminal" evidence="20">
    <location>
        <begin position="247"/>
        <end position="518"/>
    </location>
</feature>
<keyword evidence="6 17" id="KW-0547">Nucleotide-binding</keyword>
<dbReference type="HAMAP" id="MF_01966">
    <property type="entry name" value="NADHX_epimerase"/>
    <property type="match status" value="1"/>
</dbReference>
<evidence type="ECO:0000256" key="11">
    <source>
        <dbReference type="ARBA" id="ARBA00023235"/>
    </source>
</evidence>
<keyword evidence="8 17" id="KW-0521">NADP</keyword>
<evidence type="ECO:0000256" key="8">
    <source>
        <dbReference type="ARBA" id="ARBA00022857"/>
    </source>
</evidence>
<evidence type="ECO:0000256" key="9">
    <source>
        <dbReference type="ARBA" id="ARBA00022958"/>
    </source>
</evidence>
<feature type="binding site" evidence="18">
    <location>
        <begin position="146"/>
        <end position="152"/>
    </location>
    <ligand>
        <name>(6S)-NADPHX</name>
        <dbReference type="ChEBI" id="CHEBI:64076"/>
    </ligand>
</feature>
<dbReference type="EMBL" id="JAGSPJ010000001">
    <property type="protein sequence ID" value="MBR7798953.1"/>
    <property type="molecule type" value="Genomic_DNA"/>
</dbReference>
<dbReference type="EC" id="5.1.99.6" evidence="19"/>
<evidence type="ECO:0000259" key="21">
    <source>
        <dbReference type="PROSITE" id="PS51385"/>
    </source>
</evidence>
<evidence type="ECO:0000256" key="19">
    <source>
        <dbReference type="PIRNR" id="PIRNR017184"/>
    </source>
</evidence>
<dbReference type="Proteomes" id="UP000678545">
    <property type="component" value="Unassembled WGS sequence"/>
</dbReference>
<dbReference type="GO" id="GO:0046872">
    <property type="term" value="F:metal ion binding"/>
    <property type="evidence" value="ECO:0007669"/>
    <property type="project" value="UniProtKB-UniRule"/>
</dbReference>
<comment type="similarity">
    <text evidence="17">Belongs to the NnrD/CARKD family.</text>
</comment>
<dbReference type="GO" id="GO:0046496">
    <property type="term" value="P:nicotinamide nucleotide metabolic process"/>
    <property type="evidence" value="ECO:0007669"/>
    <property type="project" value="UniProtKB-UniRule"/>
</dbReference>
<feature type="binding site" evidence="17">
    <location>
        <position position="458"/>
    </location>
    <ligand>
        <name>(6S)-NADPHX</name>
        <dbReference type="ChEBI" id="CHEBI:64076"/>
    </ligand>
</feature>
<dbReference type="InterPro" id="IPR029056">
    <property type="entry name" value="Ribokinase-like"/>
</dbReference>
<keyword evidence="7 17" id="KW-0067">ATP-binding</keyword>
<gene>
    <name evidence="17" type="primary">nnrD</name>
    <name evidence="18" type="synonym">nnrE</name>
    <name evidence="22" type="ORF">KDM90_02985</name>
</gene>
<dbReference type="InterPro" id="IPR000631">
    <property type="entry name" value="CARKD"/>
</dbReference>
<keyword evidence="11 18" id="KW-0413">Isomerase</keyword>
<comment type="catalytic activity">
    <reaction evidence="2 18 19">
        <text>(6R)-NADPHX = (6S)-NADPHX</text>
        <dbReference type="Rhea" id="RHEA:32227"/>
        <dbReference type="ChEBI" id="CHEBI:64076"/>
        <dbReference type="ChEBI" id="CHEBI:64077"/>
        <dbReference type="EC" id="5.1.99.6"/>
    </reaction>
</comment>
<accession>A0A941E547</accession>
<keyword evidence="10 17" id="KW-0520">NAD</keyword>
<dbReference type="PROSITE" id="PS51383">
    <property type="entry name" value="YJEF_C_3"/>
    <property type="match status" value="1"/>
</dbReference>
<evidence type="ECO:0000256" key="1">
    <source>
        <dbReference type="ARBA" id="ARBA00000013"/>
    </source>
</evidence>
<comment type="function">
    <text evidence="14 19">Bifunctional enzyme that catalyzes the epimerization of the S- and R-forms of NAD(P)HX and the dehydration of the S-form of NAD(P)HX at the expense of ADP, which is converted to AMP. This allows the repair of both epimers of NAD(P)HX, a damaged form of NAD(P)H that is a result of enzymatic or heat-dependent hydration.</text>
</comment>
<name>A0A941E547_9BURK</name>
<proteinExistence type="inferred from homology"/>
<dbReference type="InterPro" id="IPR004443">
    <property type="entry name" value="YjeF_N_dom"/>
</dbReference>
<dbReference type="CDD" id="cd01171">
    <property type="entry name" value="YXKO-related"/>
    <property type="match status" value="1"/>
</dbReference>
<evidence type="ECO:0000256" key="16">
    <source>
        <dbReference type="ARBA" id="ARBA00049209"/>
    </source>
</evidence>